<feature type="compositionally biased region" description="Basic and acidic residues" evidence="2">
    <location>
        <begin position="157"/>
        <end position="169"/>
    </location>
</feature>
<dbReference type="EMBL" id="JAPCXC010000027">
    <property type="protein sequence ID" value="KAJ1610116.1"/>
    <property type="molecule type" value="Genomic_DNA"/>
</dbReference>
<evidence type="ECO:0000256" key="1">
    <source>
        <dbReference type="SAM" id="Coils"/>
    </source>
</evidence>
<feature type="compositionally biased region" description="Polar residues" evidence="2">
    <location>
        <begin position="134"/>
        <end position="156"/>
    </location>
</feature>
<gene>
    <name evidence="3" type="ORF">OJ253_1310</name>
</gene>
<proteinExistence type="predicted"/>
<sequence>MQSSRTITEQFEELIKKAKTLNKTHPVLPDHGDTKHNKLISAEPELSMLQKRYDMCVVQKNAIKDLIKLHKEELELLESALRTIESEERNIAAIILRESQEDDSFARTTSVEMVERDNDSVSVHPIAASTQLSAAPTFENLDSNDPEYSSDSYSYKQESDIEEAKHPLDDYSEQENYPLDNASRKSSSERRVRFSMEDFGAHSDRTLNPSPSYNKNTARPTNSFRGTISIPKRYNYIRNRNSSLMKEISIKKILDGNRKPDMEDNDQDQRALVRKLHTLYSSRR</sequence>
<keyword evidence="1" id="KW-0175">Coiled coil</keyword>
<evidence type="ECO:0000313" key="3">
    <source>
        <dbReference type="EMBL" id="KAJ1610116.1"/>
    </source>
</evidence>
<comment type="caution">
    <text evidence="3">The sequence shown here is derived from an EMBL/GenBank/DDBJ whole genome shotgun (WGS) entry which is preliminary data.</text>
</comment>
<feature type="coiled-coil region" evidence="1">
    <location>
        <begin position="60"/>
        <end position="90"/>
    </location>
</feature>
<dbReference type="OrthoDB" id="341483at2759"/>
<accession>A0A9D5DH92</accession>
<evidence type="ECO:0000256" key="2">
    <source>
        <dbReference type="SAM" id="MobiDB-lite"/>
    </source>
</evidence>
<protein>
    <submittedName>
        <fullName evidence="3">Uncharacterized protein</fullName>
    </submittedName>
</protein>
<dbReference type="Proteomes" id="UP001067231">
    <property type="component" value="Unassembled WGS sequence"/>
</dbReference>
<feature type="region of interest" description="Disordered" evidence="2">
    <location>
        <begin position="134"/>
        <end position="226"/>
    </location>
</feature>
<feature type="compositionally biased region" description="Polar residues" evidence="2">
    <location>
        <begin position="206"/>
        <end position="226"/>
    </location>
</feature>
<organism evidence="3">
    <name type="scientific">Cryptosporidium canis</name>
    <dbReference type="NCBI Taxonomy" id="195482"/>
    <lineage>
        <taxon>Eukaryota</taxon>
        <taxon>Sar</taxon>
        <taxon>Alveolata</taxon>
        <taxon>Apicomplexa</taxon>
        <taxon>Conoidasida</taxon>
        <taxon>Coccidia</taxon>
        <taxon>Eucoccidiorida</taxon>
        <taxon>Eimeriorina</taxon>
        <taxon>Cryptosporidiidae</taxon>
        <taxon>Cryptosporidium</taxon>
    </lineage>
</organism>
<feature type="compositionally biased region" description="Basic and acidic residues" evidence="2">
    <location>
        <begin position="182"/>
        <end position="205"/>
    </location>
</feature>
<name>A0A9D5DH92_9CRYT</name>
<reference evidence="3" key="1">
    <citation type="submission" date="2022-10" db="EMBL/GenBank/DDBJ databases">
        <title>Adaptive evolution leads to modifications in subtelomeric GC content in a zoonotic Cryptosporidium species.</title>
        <authorList>
            <person name="Li J."/>
            <person name="Feng Y."/>
            <person name="Xiao L."/>
        </authorList>
    </citation>
    <scope>NUCLEOTIDE SEQUENCE</scope>
    <source>
        <strain evidence="3">33844</strain>
    </source>
</reference>
<dbReference type="AlphaFoldDB" id="A0A9D5DH92"/>